<dbReference type="InterPro" id="IPR009056">
    <property type="entry name" value="Cyt_c-like_dom"/>
</dbReference>
<dbReference type="Proteomes" id="UP000231516">
    <property type="component" value="Unassembled WGS sequence"/>
</dbReference>
<dbReference type="InterPro" id="IPR002327">
    <property type="entry name" value="Cyt_c_1A/1B"/>
</dbReference>
<dbReference type="EMBL" id="MDGM01000012">
    <property type="protein sequence ID" value="PIB24632.1"/>
    <property type="molecule type" value="Genomic_DNA"/>
</dbReference>
<proteinExistence type="predicted"/>
<feature type="signal peptide" evidence="7">
    <location>
        <begin position="1"/>
        <end position="20"/>
    </location>
</feature>
<feature type="chain" id="PRO_5013841732" description="Cytochrome c domain-containing protein" evidence="7">
    <location>
        <begin position="21"/>
        <end position="158"/>
    </location>
</feature>
<dbReference type="PANTHER" id="PTHR11961">
    <property type="entry name" value="CYTOCHROME C"/>
    <property type="match status" value="1"/>
</dbReference>
<dbReference type="OrthoDB" id="9805828at2"/>
<keyword evidence="1" id="KW-0813">Transport</keyword>
<dbReference type="GO" id="GO:0020037">
    <property type="term" value="F:heme binding"/>
    <property type="evidence" value="ECO:0007669"/>
    <property type="project" value="InterPro"/>
</dbReference>
<feature type="domain" description="Cytochrome c" evidence="8">
    <location>
        <begin position="54"/>
        <end position="157"/>
    </location>
</feature>
<evidence type="ECO:0000256" key="1">
    <source>
        <dbReference type="ARBA" id="ARBA00022448"/>
    </source>
</evidence>
<dbReference type="PROSITE" id="PS51007">
    <property type="entry name" value="CYTC"/>
    <property type="match status" value="1"/>
</dbReference>
<keyword evidence="5 6" id="KW-0408">Iron</keyword>
<name>A0A2G5K6J0_9RHOB</name>
<keyword evidence="2 6" id="KW-0349">Heme</keyword>
<dbReference type="GO" id="GO:0046872">
    <property type="term" value="F:metal ion binding"/>
    <property type="evidence" value="ECO:0007669"/>
    <property type="project" value="UniProtKB-KW"/>
</dbReference>
<sequence length="158" mass="16646">MLKPAIIASAVLLSISPALAQDTNAPEEATADVQEVTEPVADAEVMETVAVDPELIKAGEKVFRKCKACHKVGDSAKNGVGPMLNGIIDRPAATVDGFSYSGAMKKAGEEGVIWNAENLTAYLESPKGFVKGTKMSFAGLRKEKDVTAIIAYLSTFAE</sequence>
<evidence type="ECO:0000256" key="6">
    <source>
        <dbReference type="PROSITE-ProRule" id="PRU00433"/>
    </source>
</evidence>
<dbReference type="Pfam" id="PF00034">
    <property type="entry name" value="Cytochrom_C"/>
    <property type="match status" value="1"/>
</dbReference>
<evidence type="ECO:0000256" key="2">
    <source>
        <dbReference type="ARBA" id="ARBA00022617"/>
    </source>
</evidence>
<keyword evidence="10" id="KW-1185">Reference proteome</keyword>
<evidence type="ECO:0000256" key="4">
    <source>
        <dbReference type="ARBA" id="ARBA00022982"/>
    </source>
</evidence>
<protein>
    <recommendedName>
        <fullName evidence="8">Cytochrome c domain-containing protein</fullName>
    </recommendedName>
</protein>
<evidence type="ECO:0000256" key="7">
    <source>
        <dbReference type="SAM" id="SignalP"/>
    </source>
</evidence>
<dbReference type="AlphaFoldDB" id="A0A2G5K6J0"/>
<evidence type="ECO:0000259" key="8">
    <source>
        <dbReference type="PROSITE" id="PS51007"/>
    </source>
</evidence>
<evidence type="ECO:0000313" key="9">
    <source>
        <dbReference type="EMBL" id="PIB24632.1"/>
    </source>
</evidence>
<evidence type="ECO:0000313" key="10">
    <source>
        <dbReference type="Proteomes" id="UP000231516"/>
    </source>
</evidence>
<keyword evidence="7" id="KW-0732">Signal</keyword>
<dbReference type="InterPro" id="IPR036909">
    <property type="entry name" value="Cyt_c-like_dom_sf"/>
</dbReference>
<gene>
    <name evidence="9" type="ORF">BFP76_05475</name>
</gene>
<dbReference type="PRINTS" id="PR00604">
    <property type="entry name" value="CYTCHRMECIAB"/>
</dbReference>
<accession>A0A2G5K6J0</accession>
<keyword evidence="4" id="KW-0249">Electron transport</keyword>
<dbReference type="Gene3D" id="1.10.760.10">
    <property type="entry name" value="Cytochrome c-like domain"/>
    <property type="match status" value="1"/>
</dbReference>
<organism evidence="9 10">
    <name type="scientific">Paramylibacter kogurei</name>
    <dbReference type="NCBI Taxonomy" id="1889778"/>
    <lineage>
        <taxon>Bacteria</taxon>
        <taxon>Pseudomonadati</taxon>
        <taxon>Pseudomonadota</taxon>
        <taxon>Alphaproteobacteria</taxon>
        <taxon>Rhodobacterales</taxon>
        <taxon>Paracoccaceae</taxon>
        <taxon>Paramylibacter</taxon>
    </lineage>
</organism>
<dbReference type="RefSeq" id="WP_099593162.1">
    <property type="nucleotide sequence ID" value="NZ_MDGM01000012.1"/>
</dbReference>
<evidence type="ECO:0000256" key="3">
    <source>
        <dbReference type="ARBA" id="ARBA00022723"/>
    </source>
</evidence>
<reference evidence="9 10" key="1">
    <citation type="submission" date="2016-08" db="EMBL/GenBank/DDBJ databases">
        <title>Draft genome of Amylibacter sp. strain 4G11.</title>
        <authorList>
            <person name="Wong S.-K."/>
            <person name="Hamasaki K."/>
            <person name="Yoshizawa S."/>
        </authorList>
    </citation>
    <scope>NUCLEOTIDE SEQUENCE [LARGE SCALE GENOMIC DNA]</scope>
    <source>
        <strain evidence="9 10">4G11</strain>
    </source>
</reference>
<dbReference type="GO" id="GO:0009055">
    <property type="term" value="F:electron transfer activity"/>
    <property type="evidence" value="ECO:0007669"/>
    <property type="project" value="InterPro"/>
</dbReference>
<keyword evidence="3 6" id="KW-0479">Metal-binding</keyword>
<evidence type="ECO:0000256" key="5">
    <source>
        <dbReference type="ARBA" id="ARBA00023004"/>
    </source>
</evidence>
<comment type="caution">
    <text evidence="9">The sequence shown here is derived from an EMBL/GenBank/DDBJ whole genome shotgun (WGS) entry which is preliminary data.</text>
</comment>
<dbReference type="SUPFAM" id="SSF46626">
    <property type="entry name" value="Cytochrome c"/>
    <property type="match status" value="1"/>
</dbReference>